<organism evidence="1">
    <name type="scientific">Arundo donax</name>
    <name type="common">Giant reed</name>
    <name type="synonym">Donax arundinaceus</name>
    <dbReference type="NCBI Taxonomy" id="35708"/>
    <lineage>
        <taxon>Eukaryota</taxon>
        <taxon>Viridiplantae</taxon>
        <taxon>Streptophyta</taxon>
        <taxon>Embryophyta</taxon>
        <taxon>Tracheophyta</taxon>
        <taxon>Spermatophyta</taxon>
        <taxon>Magnoliopsida</taxon>
        <taxon>Liliopsida</taxon>
        <taxon>Poales</taxon>
        <taxon>Poaceae</taxon>
        <taxon>PACMAD clade</taxon>
        <taxon>Arundinoideae</taxon>
        <taxon>Arundineae</taxon>
        <taxon>Arundo</taxon>
    </lineage>
</organism>
<sequence>MMVHGYFIVTMPHISDFFFSANALLPDRIKDCYFMLISVFCKGKQLHSL</sequence>
<protein>
    <submittedName>
        <fullName evidence="1">Uncharacterized protein</fullName>
    </submittedName>
</protein>
<accession>A0A0A9AV71</accession>
<dbReference type="AlphaFoldDB" id="A0A0A9AV71"/>
<reference evidence="1" key="2">
    <citation type="journal article" date="2015" name="Data Brief">
        <title>Shoot transcriptome of the giant reed, Arundo donax.</title>
        <authorList>
            <person name="Barrero R.A."/>
            <person name="Guerrero F.D."/>
            <person name="Moolhuijzen P."/>
            <person name="Goolsby J.A."/>
            <person name="Tidwell J."/>
            <person name="Bellgard S.E."/>
            <person name="Bellgard M.I."/>
        </authorList>
    </citation>
    <scope>NUCLEOTIDE SEQUENCE</scope>
    <source>
        <tissue evidence="1">Shoot tissue taken approximately 20 cm above the soil surface</tissue>
    </source>
</reference>
<proteinExistence type="predicted"/>
<name>A0A0A9AV71_ARUDO</name>
<evidence type="ECO:0000313" key="1">
    <source>
        <dbReference type="EMBL" id="JAD55021.1"/>
    </source>
</evidence>
<dbReference type="EMBL" id="GBRH01242874">
    <property type="protein sequence ID" value="JAD55021.1"/>
    <property type="molecule type" value="Transcribed_RNA"/>
</dbReference>
<reference evidence="1" key="1">
    <citation type="submission" date="2014-09" db="EMBL/GenBank/DDBJ databases">
        <authorList>
            <person name="Magalhaes I.L.F."/>
            <person name="Oliveira U."/>
            <person name="Santos F.R."/>
            <person name="Vidigal T.H.D.A."/>
            <person name="Brescovit A.D."/>
            <person name="Santos A.J."/>
        </authorList>
    </citation>
    <scope>NUCLEOTIDE SEQUENCE</scope>
    <source>
        <tissue evidence="1">Shoot tissue taken approximately 20 cm above the soil surface</tissue>
    </source>
</reference>